<dbReference type="EMBL" id="FQVT01000028">
    <property type="protein sequence ID" value="SHG76011.1"/>
    <property type="molecule type" value="Genomic_DNA"/>
</dbReference>
<evidence type="ECO:0000313" key="3">
    <source>
        <dbReference type="EMBL" id="SHG76011.1"/>
    </source>
</evidence>
<dbReference type="AlphaFoldDB" id="A0A1M5MFL3"/>
<keyword evidence="4" id="KW-1185">Reference proteome</keyword>
<dbReference type="GO" id="GO:0016020">
    <property type="term" value="C:membrane"/>
    <property type="evidence" value="ECO:0007669"/>
    <property type="project" value="GOC"/>
</dbReference>
<dbReference type="RefSeq" id="WP_072882011.1">
    <property type="nucleotide sequence ID" value="NZ_FQVT01000028.1"/>
</dbReference>
<name>A0A1M5MFL3_SALEC</name>
<gene>
    <name evidence="3" type="ORF">SAMN05444483_1288</name>
</gene>
<dbReference type="SMART" id="SM01259">
    <property type="entry name" value="LAB_N"/>
    <property type="match status" value="2"/>
</dbReference>
<dbReference type="Proteomes" id="UP000183945">
    <property type="component" value="Unassembled WGS sequence"/>
</dbReference>
<keyword evidence="1" id="KW-0812">Transmembrane</keyword>
<feature type="transmembrane region" description="Helical" evidence="1">
    <location>
        <begin position="92"/>
        <end position="112"/>
    </location>
</feature>
<feature type="domain" description="Lipid A biosynthesis N-terminal" evidence="2">
    <location>
        <begin position="131"/>
        <end position="202"/>
    </location>
</feature>
<dbReference type="GO" id="GO:0009245">
    <property type="term" value="P:lipid A biosynthetic process"/>
    <property type="evidence" value="ECO:0007669"/>
    <property type="project" value="InterPro"/>
</dbReference>
<dbReference type="Gene3D" id="1.20.1280.290">
    <property type="match status" value="1"/>
</dbReference>
<protein>
    <submittedName>
        <fullName evidence="3">Lipid A Biosynthesis N-terminal domain-containing protein</fullName>
    </submittedName>
</protein>
<feature type="transmembrane region" description="Helical" evidence="1">
    <location>
        <begin position="160"/>
        <end position="179"/>
    </location>
</feature>
<dbReference type="OrthoDB" id="9793186at2"/>
<accession>A0A1M5MFL3</accession>
<proteinExistence type="predicted"/>
<dbReference type="Pfam" id="PF07578">
    <property type="entry name" value="LAB_N"/>
    <property type="match status" value="2"/>
</dbReference>
<dbReference type="InterPro" id="IPR011499">
    <property type="entry name" value="Lipid_A_biosynth_N"/>
</dbReference>
<feature type="transmembrane region" description="Helical" evidence="1">
    <location>
        <begin position="124"/>
        <end position="148"/>
    </location>
</feature>
<evidence type="ECO:0000256" key="1">
    <source>
        <dbReference type="SAM" id="Phobius"/>
    </source>
</evidence>
<feature type="transmembrane region" description="Helical" evidence="1">
    <location>
        <begin position="6"/>
        <end position="27"/>
    </location>
</feature>
<feature type="transmembrane region" description="Helical" evidence="1">
    <location>
        <begin position="39"/>
        <end position="57"/>
    </location>
</feature>
<keyword evidence="1" id="KW-0472">Membrane</keyword>
<reference evidence="4" key="1">
    <citation type="submission" date="2016-11" db="EMBL/GenBank/DDBJ databases">
        <authorList>
            <person name="Varghese N."/>
            <person name="Submissions S."/>
        </authorList>
    </citation>
    <scope>NUCLEOTIDE SEQUENCE [LARGE SCALE GENOMIC DNA]</scope>
    <source>
        <strain evidence="4">DSM 24579</strain>
    </source>
</reference>
<organism evidence="3 4">
    <name type="scientific">Salegentibacter echinorum</name>
    <dbReference type="NCBI Taxonomy" id="1073325"/>
    <lineage>
        <taxon>Bacteria</taxon>
        <taxon>Pseudomonadati</taxon>
        <taxon>Bacteroidota</taxon>
        <taxon>Flavobacteriia</taxon>
        <taxon>Flavobacteriales</taxon>
        <taxon>Flavobacteriaceae</taxon>
        <taxon>Salegentibacter</taxon>
    </lineage>
</organism>
<keyword evidence="1" id="KW-1133">Transmembrane helix</keyword>
<feature type="transmembrane region" description="Helical" evidence="1">
    <location>
        <begin position="185"/>
        <end position="203"/>
    </location>
</feature>
<evidence type="ECO:0000313" key="4">
    <source>
        <dbReference type="Proteomes" id="UP000183945"/>
    </source>
</evidence>
<dbReference type="STRING" id="1073325.SAMN05444483_1288"/>
<evidence type="ECO:0000259" key="2">
    <source>
        <dbReference type="SMART" id="SM01259"/>
    </source>
</evidence>
<dbReference type="GO" id="GO:0008915">
    <property type="term" value="F:lipid-A-disaccharide synthase activity"/>
    <property type="evidence" value="ECO:0007669"/>
    <property type="project" value="InterPro"/>
</dbReference>
<sequence>MSSNWYVYAIGFLGQLLFAGRLIMQWLKSEKKEKIATPSLFWKLSLQGAVLLFVYGYLRDDMAIMLGQFLVYGAYFRNLQLQGKWGESGVMFKIYVIGLPILIALYLLFFGQMDWEDLVKGDNISTWLIALGIVGQLIYTFRFIYQWVHAERHQKSDLPWKFWVISLMGSGLIFTYGIFRDDPVLIAAHFFGGIVYIRNLFIIRKSQAKA</sequence>
<feature type="domain" description="Lipid A biosynthesis N-terminal" evidence="2">
    <location>
        <begin position="10"/>
        <end position="81"/>
    </location>
</feature>
<feature type="transmembrane region" description="Helical" evidence="1">
    <location>
        <begin position="63"/>
        <end position="80"/>
    </location>
</feature>